<sequence>MKRHAAAGNFLLPLLLLELVSLGRGNRLPYFINYFFDTYLLINEDTPVARDRFLVNAEIDPVILGLFPGSQSIKLVLFNQGL</sequence>
<dbReference type="Proteomes" id="UP001623348">
    <property type="component" value="Unassembled WGS sequence"/>
</dbReference>
<feature type="signal peptide" evidence="1">
    <location>
        <begin position="1"/>
        <end position="25"/>
    </location>
</feature>
<keyword evidence="3" id="KW-1185">Reference proteome</keyword>
<feature type="chain" id="PRO_5044868031" evidence="1">
    <location>
        <begin position="26"/>
        <end position="82"/>
    </location>
</feature>
<reference evidence="2 3" key="1">
    <citation type="submission" date="2024-06" db="EMBL/GenBank/DDBJ databases">
        <title>The draft genome of Grus japonensis, version 3.</title>
        <authorList>
            <person name="Nabeshima K."/>
            <person name="Suzuki S."/>
            <person name="Onuma M."/>
        </authorList>
    </citation>
    <scope>NUCLEOTIDE SEQUENCE [LARGE SCALE GENOMIC DNA]</scope>
    <source>
        <strain evidence="2 3">451A</strain>
    </source>
</reference>
<evidence type="ECO:0000256" key="1">
    <source>
        <dbReference type="SAM" id="SignalP"/>
    </source>
</evidence>
<evidence type="ECO:0000313" key="3">
    <source>
        <dbReference type="Proteomes" id="UP001623348"/>
    </source>
</evidence>
<evidence type="ECO:0000313" key="2">
    <source>
        <dbReference type="EMBL" id="GAB0192485.1"/>
    </source>
</evidence>
<comment type="caution">
    <text evidence="2">The sequence shown here is derived from an EMBL/GenBank/DDBJ whole genome shotgun (WGS) entry which is preliminary data.</text>
</comment>
<organism evidence="2 3">
    <name type="scientific">Grus japonensis</name>
    <name type="common">Japanese crane</name>
    <name type="synonym">Red-crowned crane</name>
    <dbReference type="NCBI Taxonomy" id="30415"/>
    <lineage>
        <taxon>Eukaryota</taxon>
        <taxon>Metazoa</taxon>
        <taxon>Chordata</taxon>
        <taxon>Craniata</taxon>
        <taxon>Vertebrata</taxon>
        <taxon>Euteleostomi</taxon>
        <taxon>Archelosauria</taxon>
        <taxon>Archosauria</taxon>
        <taxon>Dinosauria</taxon>
        <taxon>Saurischia</taxon>
        <taxon>Theropoda</taxon>
        <taxon>Coelurosauria</taxon>
        <taxon>Aves</taxon>
        <taxon>Neognathae</taxon>
        <taxon>Neoaves</taxon>
        <taxon>Gruiformes</taxon>
        <taxon>Gruidae</taxon>
        <taxon>Grus</taxon>
    </lineage>
</organism>
<name>A0ABC9X4C7_GRUJA</name>
<dbReference type="EMBL" id="BAAFJT010000007">
    <property type="protein sequence ID" value="GAB0192485.1"/>
    <property type="molecule type" value="Genomic_DNA"/>
</dbReference>
<protein>
    <submittedName>
        <fullName evidence="2">Cadherin-23</fullName>
    </submittedName>
</protein>
<dbReference type="AlphaFoldDB" id="A0ABC9X4C7"/>
<keyword evidence="1" id="KW-0732">Signal</keyword>
<gene>
    <name evidence="2" type="ORF">GRJ2_001713800</name>
</gene>
<accession>A0ABC9X4C7</accession>
<proteinExistence type="predicted"/>